<dbReference type="AlphaFoldDB" id="A0A9D1RTZ9"/>
<name>A0A9D1RTZ9_9FIRM</name>
<dbReference type="EMBL" id="DXGA01000043">
    <property type="protein sequence ID" value="HIW93278.1"/>
    <property type="molecule type" value="Genomic_DNA"/>
</dbReference>
<sequence>MADAREYVSRPDELGTIHISEEVLAVIAAAAALEVEGVASLAPNLGNDLAELLGKKSNLSKGVHIAVNEDAVKVELSILVEYGSVIPEVAGAVQEAVFDAVDNTSGLHVECVNVNVAGVVFAKEPKKQG</sequence>
<reference evidence="2" key="1">
    <citation type="journal article" date="2021" name="PeerJ">
        <title>Extensive microbial diversity within the chicken gut microbiome revealed by metagenomics and culture.</title>
        <authorList>
            <person name="Gilroy R."/>
            <person name="Ravi A."/>
            <person name="Getino M."/>
            <person name="Pursley I."/>
            <person name="Horton D.L."/>
            <person name="Alikhan N.F."/>
            <person name="Baker D."/>
            <person name="Gharbi K."/>
            <person name="Hall N."/>
            <person name="Watson M."/>
            <person name="Adriaenssens E.M."/>
            <person name="Foster-Nyarko E."/>
            <person name="Jarju S."/>
            <person name="Secka A."/>
            <person name="Antonio M."/>
            <person name="Oren A."/>
            <person name="Chaudhuri R.R."/>
            <person name="La Ragione R."/>
            <person name="Hildebrand F."/>
            <person name="Pallen M.J."/>
        </authorList>
    </citation>
    <scope>NUCLEOTIDE SEQUENCE</scope>
    <source>
        <strain evidence="2">ChiGjej6B6-1540</strain>
    </source>
</reference>
<proteinExistence type="inferred from homology"/>
<gene>
    <name evidence="2" type="ORF">H9868_01925</name>
</gene>
<accession>A0A9D1RTZ9</accession>
<evidence type="ECO:0000313" key="3">
    <source>
        <dbReference type="Proteomes" id="UP000824192"/>
    </source>
</evidence>
<dbReference type="InterPro" id="IPR005531">
    <property type="entry name" value="Asp23"/>
</dbReference>
<dbReference type="Pfam" id="PF03780">
    <property type="entry name" value="Asp23"/>
    <property type="match status" value="1"/>
</dbReference>
<dbReference type="PANTHER" id="PTHR34297">
    <property type="entry name" value="HYPOTHETICAL CYTOSOLIC PROTEIN-RELATED"/>
    <property type="match status" value="1"/>
</dbReference>
<evidence type="ECO:0000313" key="2">
    <source>
        <dbReference type="EMBL" id="HIW93278.1"/>
    </source>
</evidence>
<protein>
    <submittedName>
        <fullName evidence="2">Asp23/Gls24 family envelope stress response protein</fullName>
    </submittedName>
</protein>
<organism evidence="2 3">
    <name type="scientific">Candidatus Flavonifractor merdipullorum</name>
    <dbReference type="NCBI Taxonomy" id="2838590"/>
    <lineage>
        <taxon>Bacteria</taxon>
        <taxon>Bacillati</taxon>
        <taxon>Bacillota</taxon>
        <taxon>Clostridia</taxon>
        <taxon>Eubacteriales</taxon>
        <taxon>Oscillospiraceae</taxon>
        <taxon>Flavonifractor</taxon>
    </lineage>
</organism>
<comment type="caution">
    <text evidence="2">The sequence shown here is derived from an EMBL/GenBank/DDBJ whole genome shotgun (WGS) entry which is preliminary data.</text>
</comment>
<reference evidence="2" key="2">
    <citation type="submission" date="2021-04" db="EMBL/GenBank/DDBJ databases">
        <authorList>
            <person name="Gilroy R."/>
        </authorList>
    </citation>
    <scope>NUCLEOTIDE SEQUENCE</scope>
    <source>
        <strain evidence="2">ChiGjej6B6-1540</strain>
    </source>
</reference>
<dbReference type="Proteomes" id="UP000824192">
    <property type="component" value="Unassembled WGS sequence"/>
</dbReference>
<comment type="similarity">
    <text evidence="1">Belongs to the asp23 family.</text>
</comment>
<evidence type="ECO:0000256" key="1">
    <source>
        <dbReference type="ARBA" id="ARBA00005721"/>
    </source>
</evidence>